<comment type="caution">
    <text evidence="2">The sequence shown here is derived from an EMBL/GenBank/DDBJ whole genome shotgun (WGS) entry which is preliminary data.</text>
</comment>
<evidence type="ECO:0000313" key="2">
    <source>
        <dbReference type="EMBL" id="KAK0367521.1"/>
    </source>
</evidence>
<evidence type="ECO:0000256" key="1">
    <source>
        <dbReference type="SAM" id="MobiDB-lite"/>
    </source>
</evidence>
<feature type="region of interest" description="Disordered" evidence="1">
    <location>
        <begin position="28"/>
        <end position="57"/>
    </location>
</feature>
<keyword evidence="3" id="KW-1185">Reference proteome</keyword>
<protein>
    <submittedName>
        <fullName evidence="2">Uncharacterized protein</fullName>
    </submittedName>
</protein>
<reference evidence="2" key="1">
    <citation type="submission" date="2023-04" db="EMBL/GenBank/DDBJ databases">
        <title>Colletotrichum limetticola genome sequence.</title>
        <authorList>
            <person name="Baroncelli R."/>
        </authorList>
    </citation>
    <scope>NUCLEOTIDE SEQUENCE</scope>
    <source>
        <strain evidence="2">KLA-Anderson</strain>
    </source>
</reference>
<evidence type="ECO:0000313" key="3">
    <source>
        <dbReference type="Proteomes" id="UP001169217"/>
    </source>
</evidence>
<dbReference type="Proteomes" id="UP001169217">
    <property type="component" value="Unassembled WGS sequence"/>
</dbReference>
<name>A0ABQ9P6N2_9PEZI</name>
<dbReference type="EMBL" id="JARUPT010001342">
    <property type="protein sequence ID" value="KAK0367521.1"/>
    <property type="molecule type" value="Genomic_DNA"/>
</dbReference>
<proteinExistence type="predicted"/>
<sequence>MTWSDGDATHRQRTLTYSLTALLMALNDSSRRGSSRKGPLSNCMLTGKPSLNRGKTQLRPNTTTFLISSTTMLRVDTKSNGLVIRRLTAIRHGNNHQKWAR</sequence>
<organism evidence="2 3">
    <name type="scientific">Colletotrichum limetticola</name>
    <dbReference type="NCBI Taxonomy" id="1209924"/>
    <lineage>
        <taxon>Eukaryota</taxon>
        <taxon>Fungi</taxon>
        <taxon>Dikarya</taxon>
        <taxon>Ascomycota</taxon>
        <taxon>Pezizomycotina</taxon>
        <taxon>Sordariomycetes</taxon>
        <taxon>Hypocreomycetidae</taxon>
        <taxon>Glomerellales</taxon>
        <taxon>Glomerellaceae</taxon>
        <taxon>Colletotrichum</taxon>
        <taxon>Colletotrichum acutatum species complex</taxon>
    </lineage>
</organism>
<gene>
    <name evidence="2" type="ORF">CLIM01_15122</name>
</gene>
<accession>A0ABQ9P6N2</accession>